<dbReference type="EMBL" id="UYRR01031369">
    <property type="protein sequence ID" value="VDK49489.1"/>
    <property type="molecule type" value="Genomic_DNA"/>
</dbReference>
<evidence type="ECO:0000313" key="2">
    <source>
        <dbReference type="EMBL" id="VDK49489.1"/>
    </source>
</evidence>
<reference evidence="4" key="1">
    <citation type="submission" date="2017-02" db="UniProtKB">
        <authorList>
            <consortium name="WormBaseParasite"/>
        </authorList>
    </citation>
    <scope>IDENTIFICATION</scope>
</reference>
<sequence length="92" mass="9938">MGAVHRGATFWPGDGMPSRSHVGDRTPTKKSKRKIIGELSGNGVADGKESSPRRLFLLLSNYAIRLSFVLDGCASVVKNVSLAAFVIERFCT</sequence>
<protein>
    <submittedName>
        <fullName evidence="2 4">Uncharacterized protein</fullName>
    </submittedName>
</protein>
<dbReference type="AlphaFoldDB" id="A0A0M3JZJ1"/>
<dbReference type="WBParaSite" id="ASIM_0001392501-mRNA-1">
    <property type="protein sequence ID" value="ASIM_0001392501-mRNA-1"/>
    <property type="gene ID" value="ASIM_0001392501"/>
</dbReference>
<evidence type="ECO:0000313" key="3">
    <source>
        <dbReference type="Proteomes" id="UP000267096"/>
    </source>
</evidence>
<dbReference type="Proteomes" id="UP000267096">
    <property type="component" value="Unassembled WGS sequence"/>
</dbReference>
<evidence type="ECO:0000256" key="1">
    <source>
        <dbReference type="SAM" id="MobiDB-lite"/>
    </source>
</evidence>
<organism evidence="4">
    <name type="scientific">Anisakis simplex</name>
    <name type="common">Herring worm</name>
    <dbReference type="NCBI Taxonomy" id="6269"/>
    <lineage>
        <taxon>Eukaryota</taxon>
        <taxon>Metazoa</taxon>
        <taxon>Ecdysozoa</taxon>
        <taxon>Nematoda</taxon>
        <taxon>Chromadorea</taxon>
        <taxon>Rhabditida</taxon>
        <taxon>Spirurina</taxon>
        <taxon>Ascaridomorpha</taxon>
        <taxon>Ascaridoidea</taxon>
        <taxon>Anisakidae</taxon>
        <taxon>Anisakis</taxon>
        <taxon>Anisakis simplex complex</taxon>
    </lineage>
</organism>
<evidence type="ECO:0000313" key="4">
    <source>
        <dbReference type="WBParaSite" id="ASIM_0001392501-mRNA-1"/>
    </source>
</evidence>
<gene>
    <name evidence="2" type="ORF">ASIM_LOCUS13353</name>
</gene>
<proteinExistence type="predicted"/>
<accession>A0A0M3JZJ1</accession>
<reference evidence="2 3" key="2">
    <citation type="submission" date="2018-11" db="EMBL/GenBank/DDBJ databases">
        <authorList>
            <consortium name="Pathogen Informatics"/>
        </authorList>
    </citation>
    <scope>NUCLEOTIDE SEQUENCE [LARGE SCALE GENOMIC DNA]</scope>
</reference>
<keyword evidence="3" id="KW-1185">Reference proteome</keyword>
<name>A0A0M3JZJ1_ANISI</name>
<feature type="region of interest" description="Disordered" evidence="1">
    <location>
        <begin position="1"/>
        <end position="33"/>
    </location>
</feature>